<evidence type="ECO:0000256" key="9">
    <source>
        <dbReference type="ARBA" id="ARBA00022741"/>
    </source>
</evidence>
<dbReference type="EMBL" id="JAVUPU010000002">
    <property type="protein sequence ID" value="MDT9598160.1"/>
    <property type="molecule type" value="Genomic_DNA"/>
</dbReference>
<evidence type="ECO:0000313" key="19">
    <source>
        <dbReference type="Proteomes" id="UP001259572"/>
    </source>
</evidence>
<keyword evidence="14 15" id="KW-0472">Membrane</keyword>
<dbReference type="InterPro" id="IPR005467">
    <property type="entry name" value="His_kinase_dom"/>
</dbReference>
<keyword evidence="5" id="KW-0997">Cell inner membrane</keyword>
<evidence type="ECO:0000256" key="10">
    <source>
        <dbReference type="ARBA" id="ARBA00022777"/>
    </source>
</evidence>
<proteinExistence type="predicted"/>
<evidence type="ECO:0000259" key="17">
    <source>
        <dbReference type="PROSITE" id="PS50885"/>
    </source>
</evidence>
<evidence type="ECO:0000256" key="15">
    <source>
        <dbReference type="SAM" id="Phobius"/>
    </source>
</evidence>
<organism evidence="18 19">
    <name type="scientific">Sphingosinicella rhizophila</name>
    <dbReference type="NCBI Taxonomy" id="3050082"/>
    <lineage>
        <taxon>Bacteria</taxon>
        <taxon>Pseudomonadati</taxon>
        <taxon>Pseudomonadota</taxon>
        <taxon>Alphaproteobacteria</taxon>
        <taxon>Sphingomonadales</taxon>
        <taxon>Sphingosinicellaceae</taxon>
        <taxon>Sphingosinicella</taxon>
    </lineage>
</organism>
<keyword evidence="11 18" id="KW-0067">ATP-binding</keyword>
<evidence type="ECO:0000259" key="16">
    <source>
        <dbReference type="PROSITE" id="PS50109"/>
    </source>
</evidence>
<dbReference type="PRINTS" id="PR00344">
    <property type="entry name" value="BCTRLSENSOR"/>
</dbReference>
<feature type="transmembrane region" description="Helical" evidence="15">
    <location>
        <begin position="12"/>
        <end position="37"/>
    </location>
</feature>
<dbReference type="CDD" id="cd06225">
    <property type="entry name" value="HAMP"/>
    <property type="match status" value="1"/>
</dbReference>
<evidence type="ECO:0000256" key="4">
    <source>
        <dbReference type="ARBA" id="ARBA00022475"/>
    </source>
</evidence>
<gene>
    <name evidence="18" type="ORF">RQX22_04240</name>
</gene>
<feature type="domain" description="Histidine kinase" evidence="16">
    <location>
        <begin position="257"/>
        <end position="455"/>
    </location>
</feature>
<comment type="subcellular location">
    <subcellularLocation>
        <location evidence="2">Cell inner membrane</location>
        <topology evidence="2">Multi-pass membrane protein</topology>
    </subcellularLocation>
</comment>
<dbReference type="CDD" id="cd00082">
    <property type="entry name" value="HisKA"/>
    <property type="match status" value="1"/>
</dbReference>
<evidence type="ECO:0000256" key="7">
    <source>
        <dbReference type="ARBA" id="ARBA00022679"/>
    </source>
</evidence>
<dbReference type="InterPro" id="IPR050980">
    <property type="entry name" value="2C_sensor_his_kinase"/>
</dbReference>
<keyword evidence="8 15" id="KW-0812">Transmembrane</keyword>
<dbReference type="SUPFAM" id="SSF47384">
    <property type="entry name" value="Homodimeric domain of signal transducing histidine kinase"/>
    <property type="match status" value="1"/>
</dbReference>
<protein>
    <recommendedName>
        <fullName evidence="3">histidine kinase</fullName>
        <ecNumber evidence="3">2.7.13.3</ecNumber>
    </recommendedName>
</protein>
<comment type="caution">
    <text evidence="18">The sequence shown here is derived from an EMBL/GenBank/DDBJ whole genome shotgun (WGS) entry which is preliminary data.</text>
</comment>
<keyword evidence="6" id="KW-0597">Phosphoprotein</keyword>
<evidence type="ECO:0000256" key="12">
    <source>
        <dbReference type="ARBA" id="ARBA00022989"/>
    </source>
</evidence>
<dbReference type="GO" id="GO:0005524">
    <property type="term" value="F:ATP binding"/>
    <property type="evidence" value="ECO:0007669"/>
    <property type="project" value="UniProtKB-KW"/>
</dbReference>
<dbReference type="Pfam" id="PF00672">
    <property type="entry name" value="HAMP"/>
    <property type="match status" value="1"/>
</dbReference>
<keyword evidence="12 15" id="KW-1133">Transmembrane helix</keyword>
<dbReference type="RefSeq" id="WP_315723964.1">
    <property type="nucleotide sequence ID" value="NZ_JAVUPU010000002.1"/>
</dbReference>
<dbReference type="Gene3D" id="1.10.287.130">
    <property type="match status" value="1"/>
</dbReference>
<dbReference type="InterPro" id="IPR036890">
    <property type="entry name" value="HATPase_C_sf"/>
</dbReference>
<keyword evidence="10" id="KW-0418">Kinase</keyword>
<dbReference type="EC" id="2.7.13.3" evidence="3"/>
<sequence>MRIQSHRWSGSILGHTLLLVMGIVIVMAGLSVATILFRSAPTNPAISIQEIADLLNGKPAPRPINRIKVTIAAEPPALPAGVEDPFSLVQRSALAQHMGVPIDRIRFLRVLPSGPRVEYQRLLIISPKGGEQISSIGQRLNLLILGSFTAALQLPDGRWRTVTREGPDALQRWKFTTIGWILLTILLVFPLAWLFSNRIAKPIRAFSKAAERLGRDRQIEAVAVTGPREIRLAATALNDMQRSLQRYVKERTAMIGAIAHDLRTPLSRLEFLLASVPEETRRKAEAEIAEMEKMIANTLEFVENETRAQQPEEVDLRLLVESVADDLADTGHDVRLVEAGNATVRADPLMLRRLFSNLVMNAVTYGKNARISLSVDHRTAIVDICDTGPGLAEEDLERVFEPFYRTEGSRNRSTGGIGLGLSIVKAAVQASGGDISLSNRPEGGLCARVRLPISGG</sequence>
<feature type="transmembrane region" description="Helical" evidence="15">
    <location>
        <begin position="175"/>
        <end position="195"/>
    </location>
</feature>
<comment type="catalytic activity">
    <reaction evidence="1">
        <text>ATP + protein L-histidine = ADP + protein N-phospho-L-histidine.</text>
        <dbReference type="EC" id="2.7.13.3"/>
    </reaction>
</comment>
<dbReference type="Pfam" id="PF02518">
    <property type="entry name" value="HATPase_c"/>
    <property type="match status" value="1"/>
</dbReference>
<feature type="domain" description="HAMP" evidence="17">
    <location>
        <begin position="197"/>
        <end position="249"/>
    </location>
</feature>
<dbReference type="PANTHER" id="PTHR44936">
    <property type="entry name" value="SENSOR PROTEIN CREC"/>
    <property type="match status" value="1"/>
</dbReference>
<evidence type="ECO:0000313" key="18">
    <source>
        <dbReference type="EMBL" id="MDT9598160.1"/>
    </source>
</evidence>
<dbReference type="InterPro" id="IPR036097">
    <property type="entry name" value="HisK_dim/P_sf"/>
</dbReference>
<keyword evidence="9" id="KW-0547">Nucleotide-binding</keyword>
<dbReference type="SUPFAM" id="SSF55874">
    <property type="entry name" value="ATPase domain of HSP90 chaperone/DNA topoisomerase II/histidine kinase"/>
    <property type="match status" value="1"/>
</dbReference>
<evidence type="ECO:0000256" key="3">
    <source>
        <dbReference type="ARBA" id="ARBA00012438"/>
    </source>
</evidence>
<evidence type="ECO:0000256" key="13">
    <source>
        <dbReference type="ARBA" id="ARBA00023012"/>
    </source>
</evidence>
<dbReference type="Proteomes" id="UP001259572">
    <property type="component" value="Unassembled WGS sequence"/>
</dbReference>
<dbReference type="PANTHER" id="PTHR44936:SF5">
    <property type="entry name" value="SENSOR HISTIDINE KINASE ENVZ"/>
    <property type="match status" value="1"/>
</dbReference>
<dbReference type="SMART" id="SM00387">
    <property type="entry name" value="HATPase_c"/>
    <property type="match status" value="1"/>
</dbReference>
<dbReference type="InterPro" id="IPR003594">
    <property type="entry name" value="HATPase_dom"/>
</dbReference>
<dbReference type="InterPro" id="IPR003660">
    <property type="entry name" value="HAMP_dom"/>
</dbReference>
<keyword evidence="13" id="KW-0902">Two-component regulatory system</keyword>
<evidence type="ECO:0000256" key="2">
    <source>
        <dbReference type="ARBA" id="ARBA00004429"/>
    </source>
</evidence>
<evidence type="ECO:0000256" key="1">
    <source>
        <dbReference type="ARBA" id="ARBA00000085"/>
    </source>
</evidence>
<dbReference type="SMART" id="SM00388">
    <property type="entry name" value="HisKA"/>
    <property type="match status" value="1"/>
</dbReference>
<dbReference type="SMART" id="SM00304">
    <property type="entry name" value="HAMP"/>
    <property type="match status" value="1"/>
</dbReference>
<evidence type="ECO:0000256" key="11">
    <source>
        <dbReference type="ARBA" id="ARBA00022840"/>
    </source>
</evidence>
<keyword evidence="4" id="KW-1003">Cell membrane</keyword>
<dbReference type="InterPro" id="IPR004358">
    <property type="entry name" value="Sig_transdc_His_kin-like_C"/>
</dbReference>
<dbReference type="PROSITE" id="PS50109">
    <property type="entry name" value="HIS_KIN"/>
    <property type="match status" value="1"/>
</dbReference>
<evidence type="ECO:0000256" key="14">
    <source>
        <dbReference type="ARBA" id="ARBA00023136"/>
    </source>
</evidence>
<evidence type="ECO:0000256" key="8">
    <source>
        <dbReference type="ARBA" id="ARBA00022692"/>
    </source>
</evidence>
<dbReference type="Gene3D" id="3.30.565.10">
    <property type="entry name" value="Histidine kinase-like ATPase, C-terminal domain"/>
    <property type="match status" value="1"/>
</dbReference>
<keyword evidence="19" id="KW-1185">Reference proteome</keyword>
<keyword evidence="7" id="KW-0808">Transferase</keyword>
<dbReference type="PROSITE" id="PS50885">
    <property type="entry name" value="HAMP"/>
    <property type="match status" value="1"/>
</dbReference>
<dbReference type="InterPro" id="IPR003661">
    <property type="entry name" value="HisK_dim/P_dom"/>
</dbReference>
<evidence type="ECO:0000256" key="6">
    <source>
        <dbReference type="ARBA" id="ARBA00022553"/>
    </source>
</evidence>
<reference evidence="18 19" key="1">
    <citation type="submission" date="2023-05" db="EMBL/GenBank/DDBJ databases">
        <authorList>
            <person name="Guo Y."/>
        </authorList>
    </citation>
    <scope>NUCLEOTIDE SEQUENCE [LARGE SCALE GENOMIC DNA]</scope>
    <source>
        <strain evidence="18 19">GR2756</strain>
    </source>
</reference>
<evidence type="ECO:0000256" key="5">
    <source>
        <dbReference type="ARBA" id="ARBA00022519"/>
    </source>
</evidence>
<accession>A0ABU3Q417</accession>
<name>A0ABU3Q417_9SPHN</name>